<reference evidence="2 3" key="1">
    <citation type="submission" date="2019-03" db="EMBL/GenBank/DDBJ databases">
        <title>Metabolic potential of uncultured bacteria and archaea associated with petroleum seepage in deep-sea sediments.</title>
        <authorList>
            <person name="Dong X."/>
            <person name="Hubert C."/>
        </authorList>
    </citation>
    <scope>NUCLEOTIDE SEQUENCE [LARGE SCALE GENOMIC DNA]</scope>
    <source>
        <strain evidence="2">E44_bin18</strain>
    </source>
</reference>
<feature type="domain" description="FlgD/Vpr Ig-like" evidence="1">
    <location>
        <begin position="603"/>
        <end position="669"/>
    </location>
</feature>
<dbReference type="Gene3D" id="2.60.40.4070">
    <property type="match status" value="1"/>
</dbReference>
<sequence>MSKRLFIVLSLSLAAILAAGITLGASNKVFLSPKPLAGPSDAIPIKGGESHFPNTLGADYWIYYDTGAEANYLGGLHLGDTMLVWFESPARCTLLEVHFLMHTAGDFDMFAADAPDTIDFLNDYEEYHGGSNPGPRPIDVLFEDSVGLYNDGHNWQVLEMGSPPDVGTDIFVGGYVLLSDGAPLPIIDAGIDPPYHTLMERPVGGGPRGWYSSWHHVYIRALVSIYENAYPTIESHTKLPDTYSLNARYVTAHITDIGVPAESVGVDEARILYGVNGGPEDTLSMFLVSGTIEDGTWAGFLPSATANDTVEYSISAVDLQGAESVTAPWTYVIRVGRSTAELLFVNDDYYGFNGHDPVDAVVPDSVYDFWEADQYGLPDSSVIHFGYKAILWNTWDGSGDYSFVADTLRVAEFLNDGGYLWVSSQDLPAGGFGYSWGSYATQPGEFCHDYLHLMGGVDDYAVDTISTYYGVPGDPISGAFAGWPIISYPYSWVGPGYNYAGSCEIDSTDLNASGIFYDLSSEMSGYKYSLPGGHKIVFLYWPFNDLVNLDGTVDTTSQDVLVARILAWFGIGSVGVEERLKERLSSESKMYLLWQNWPNPARGQTAISFNVPEPTHATVSIYDVAGRMVSTLLDDHVSAGRHSVNWDGRDQSGKEVPSGIYIYRLTAGNHNLARKLVLVR</sequence>
<protein>
    <submittedName>
        <fullName evidence="2">T9SS type A sorting domain-containing protein</fullName>
    </submittedName>
</protein>
<evidence type="ECO:0000313" key="3">
    <source>
        <dbReference type="Proteomes" id="UP000315525"/>
    </source>
</evidence>
<evidence type="ECO:0000259" key="1">
    <source>
        <dbReference type="Pfam" id="PF13860"/>
    </source>
</evidence>
<organism evidence="2 3">
    <name type="scientific">candidate division TA06 bacterium</name>
    <dbReference type="NCBI Taxonomy" id="2250710"/>
    <lineage>
        <taxon>Bacteria</taxon>
        <taxon>Bacteria division TA06</taxon>
    </lineage>
</organism>
<evidence type="ECO:0000313" key="2">
    <source>
        <dbReference type="EMBL" id="TET44839.1"/>
    </source>
</evidence>
<dbReference type="Proteomes" id="UP000315525">
    <property type="component" value="Unassembled WGS sequence"/>
</dbReference>
<name>A0A523UQZ7_UNCT6</name>
<comment type="caution">
    <text evidence="2">The sequence shown here is derived from an EMBL/GenBank/DDBJ whole genome shotgun (WGS) entry which is preliminary data.</text>
</comment>
<dbReference type="InterPro" id="IPR026444">
    <property type="entry name" value="Secre_tail"/>
</dbReference>
<gene>
    <name evidence="2" type="ORF">E3J62_09290</name>
</gene>
<dbReference type="NCBIfam" id="TIGR04183">
    <property type="entry name" value="Por_Secre_tail"/>
    <property type="match status" value="1"/>
</dbReference>
<dbReference type="InterPro" id="IPR025965">
    <property type="entry name" value="FlgD/Vpr_Ig-like"/>
</dbReference>
<dbReference type="AlphaFoldDB" id="A0A523UQZ7"/>
<proteinExistence type="predicted"/>
<accession>A0A523UQZ7</accession>
<dbReference type="Pfam" id="PF13860">
    <property type="entry name" value="FlgD_ig"/>
    <property type="match status" value="1"/>
</dbReference>
<dbReference type="EMBL" id="SOJN01000108">
    <property type="protein sequence ID" value="TET44839.1"/>
    <property type="molecule type" value="Genomic_DNA"/>
</dbReference>